<dbReference type="eggNOG" id="ENOG502ZE5J">
    <property type="taxonomic scope" value="Bacteria"/>
</dbReference>
<accession>D6XZE4</accession>
<proteinExistence type="predicted"/>
<evidence type="ECO:0000313" key="3">
    <source>
        <dbReference type="Proteomes" id="UP000000271"/>
    </source>
</evidence>
<reference evidence="1 3" key="1">
    <citation type="submission" date="2009-10" db="EMBL/GenBank/DDBJ databases">
        <title>Complete sequence of Bacillus selenitireducens MLS10.</title>
        <authorList>
            <consortium name="US DOE Joint Genome Institute"/>
            <person name="Lucas S."/>
            <person name="Copeland A."/>
            <person name="Lapidus A."/>
            <person name="Glavina del Rio T."/>
            <person name="Dalin E."/>
            <person name="Tice H."/>
            <person name="Bruce D."/>
            <person name="Goodwin L."/>
            <person name="Pitluck S."/>
            <person name="Sims D."/>
            <person name="Brettin T."/>
            <person name="Detter J.C."/>
            <person name="Han C."/>
            <person name="Larimer F."/>
            <person name="Land M."/>
            <person name="Hauser L."/>
            <person name="Kyrpides N."/>
            <person name="Ovchinnikova G."/>
            <person name="Stolz J."/>
        </authorList>
    </citation>
    <scope>NUCLEOTIDE SEQUENCE [LARGE SCALE GENOMIC DNA]</scope>
    <source>
        <strain evidence="3">ATCC 700615 / DSM 15326 / MLS10</strain>
        <strain evidence="1">MLS10</strain>
    </source>
</reference>
<dbReference type="AlphaFoldDB" id="D6XZE4"/>
<evidence type="ECO:0000313" key="2">
    <source>
        <dbReference type="EMBL" id="ADI00490.1"/>
    </source>
</evidence>
<dbReference type="KEGG" id="bse:Bsel_0789"/>
<protein>
    <submittedName>
        <fullName evidence="1">Uncharacterized protein</fullName>
    </submittedName>
</protein>
<keyword evidence="3" id="KW-1185">Reference proteome</keyword>
<gene>
    <name evidence="1" type="ordered locus">Bsel_0789</name>
    <name evidence="2" type="ordered locus">Bsel_3008</name>
</gene>
<dbReference type="EMBL" id="CP001791">
    <property type="protein sequence ID" value="ADH98318.1"/>
    <property type="molecule type" value="Genomic_DNA"/>
</dbReference>
<dbReference type="HOGENOM" id="CLU_205047_0_0_9"/>
<dbReference type="Proteomes" id="UP000000271">
    <property type="component" value="Chromosome"/>
</dbReference>
<dbReference type="STRING" id="439292.Bsel_0789"/>
<evidence type="ECO:0000313" key="1">
    <source>
        <dbReference type="EMBL" id="ADH98318.1"/>
    </source>
</evidence>
<name>D6XZE4_BACIE</name>
<dbReference type="EMBL" id="CP001791">
    <property type="protein sequence ID" value="ADI00490.1"/>
    <property type="molecule type" value="Genomic_DNA"/>
</dbReference>
<dbReference type="KEGG" id="bse:Bsel_3008"/>
<organism evidence="1 3">
    <name type="scientific">Bacillus selenitireducens (strain ATCC 700615 / DSM 15326 / MLS10)</name>
    <dbReference type="NCBI Taxonomy" id="439292"/>
    <lineage>
        <taxon>Bacteria</taxon>
        <taxon>Bacillati</taxon>
        <taxon>Bacillota</taxon>
        <taxon>Bacilli</taxon>
        <taxon>Bacillales</taxon>
        <taxon>Bacillaceae</taxon>
        <taxon>Salisediminibacterium</taxon>
    </lineage>
</organism>
<sequence length="67" mass="7082">MVITALMPVSGIVASWPETKPVILHFGIPHESNKALQEHTSGEDLAQLISELNEVIGSSNITCVNGG</sequence>